<reference evidence="1 2" key="1">
    <citation type="submission" date="2020-02" db="EMBL/GenBank/DDBJ databases">
        <authorList>
            <person name="Ma Q."/>
            <person name="Huang Y."/>
            <person name="Song X."/>
            <person name="Pei D."/>
        </authorList>
    </citation>
    <scope>NUCLEOTIDE SEQUENCE [LARGE SCALE GENOMIC DNA]</scope>
    <source>
        <strain evidence="1">Sxm20200214</strain>
        <tissue evidence="1">Leaf</tissue>
    </source>
</reference>
<evidence type="ECO:0000313" key="2">
    <source>
        <dbReference type="Proteomes" id="UP000886595"/>
    </source>
</evidence>
<dbReference type="OrthoDB" id="1938835at2759"/>
<name>A0A8X7SDR6_BRACI</name>
<organism evidence="1 2">
    <name type="scientific">Brassica carinata</name>
    <name type="common">Ethiopian mustard</name>
    <name type="synonym">Abyssinian cabbage</name>
    <dbReference type="NCBI Taxonomy" id="52824"/>
    <lineage>
        <taxon>Eukaryota</taxon>
        <taxon>Viridiplantae</taxon>
        <taxon>Streptophyta</taxon>
        <taxon>Embryophyta</taxon>
        <taxon>Tracheophyta</taxon>
        <taxon>Spermatophyta</taxon>
        <taxon>Magnoliopsida</taxon>
        <taxon>eudicotyledons</taxon>
        <taxon>Gunneridae</taxon>
        <taxon>Pentapetalae</taxon>
        <taxon>rosids</taxon>
        <taxon>malvids</taxon>
        <taxon>Brassicales</taxon>
        <taxon>Brassicaceae</taxon>
        <taxon>Brassiceae</taxon>
        <taxon>Brassica</taxon>
    </lineage>
</organism>
<comment type="caution">
    <text evidence="1">The sequence shown here is derived from an EMBL/GenBank/DDBJ whole genome shotgun (WGS) entry which is preliminary data.</text>
</comment>
<dbReference type="Proteomes" id="UP000886595">
    <property type="component" value="Unassembled WGS sequence"/>
</dbReference>
<sequence length="96" mass="10422">MGNACCVAPRDKMVLLPNLPSAAAAAERRHSPTWSFRWDNYNRGCVAGDDTSLSWLSDGFSRNDASDIKSDFVSSQGSLLDSFRTHTLQNSPASGK</sequence>
<dbReference type="EMBL" id="JAAMPC010000007">
    <property type="protein sequence ID" value="KAG2304477.1"/>
    <property type="molecule type" value="Genomic_DNA"/>
</dbReference>
<gene>
    <name evidence="1" type="ORF">Bca52824_033128</name>
</gene>
<accession>A0A8X7SDR6</accession>
<evidence type="ECO:0000313" key="1">
    <source>
        <dbReference type="EMBL" id="KAG2304477.1"/>
    </source>
</evidence>
<protein>
    <submittedName>
        <fullName evidence="1">Uncharacterized protein</fullName>
    </submittedName>
</protein>
<dbReference type="AlphaFoldDB" id="A0A8X7SDR6"/>
<keyword evidence="2" id="KW-1185">Reference proteome</keyword>
<proteinExistence type="predicted"/>